<organism evidence="2">
    <name type="scientific">Brassica napus</name>
    <name type="common">Rape</name>
    <dbReference type="NCBI Taxonomy" id="3708"/>
    <lineage>
        <taxon>Eukaryota</taxon>
        <taxon>Viridiplantae</taxon>
        <taxon>Streptophyta</taxon>
        <taxon>Embryophyta</taxon>
        <taxon>Tracheophyta</taxon>
        <taxon>Spermatophyta</taxon>
        <taxon>Magnoliopsida</taxon>
        <taxon>eudicotyledons</taxon>
        <taxon>Gunneridae</taxon>
        <taxon>Pentapetalae</taxon>
        <taxon>rosids</taxon>
        <taxon>malvids</taxon>
        <taxon>Brassicales</taxon>
        <taxon>Brassicaceae</taxon>
        <taxon>Brassiceae</taxon>
        <taxon>Brassica</taxon>
    </lineage>
</organism>
<sequence>MGSPYGFTEGVSLAAHHIRPAPAFVCTFSRALDTPPPPRESNSRPPLPKEGSNFKAIPEISHIREEKRQVTKAKKKGEDEEETHPTPELTYTGNTDASDAGARRKGVSFLLLEMDGRKKREKWMSRKFLVVKRWTSIVWLITCGQEMDEHCMAMAGEWICRDERNWNFVVDKTQMSRMVSFRDGITLSELEQNVMKDLCYGGKVGSVALR</sequence>
<feature type="region of interest" description="Disordered" evidence="1">
    <location>
        <begin position="29"/>
        <end position="100"/>
    </location>
</feature>
<name>A0A816JI47_BRANA</name>
<dbReference type="EMBL" id="HG994373">
    <property type="protein sequence ID" value="CAF1783077.1"/>
    <property type="molecule type" value="Genomic_DNA"/>
</dbReference>
<accession>A0A816JI47</accession>
<dbReference type="Proteomes" id="UP001295469">
    <property type="component" value="Chromosome C09"/>
</dbReference>
<reference evidence="2" key="1">
    <citation type="submission" date="2021-01" db="EMBL/GenBank/DDBJ databases">
        <authorList>
            <consortium name="Genoscope - CEA"/>
            <person name="William W."/>
        </authorList>
    </citation>
    <scope>NUCLEOTIDE SEQUENCE</scope>
</reference>
<evidence type="ECO:0000313" key="2">
    <source>
        <dbReference type="EMBL" id="CAF1783077.1"/>
    </source>
</evidence>
<dbReference type="AlphaFoldDB" id="A0A816JI47"/>
<gene>
    <name evidence="2" type="ORF">DARMORV10_C09P61280.1</name>
</gene>
<proteinExistence type="predicted"/>
<protein>
    <submittedName>
        <fullName evidence="2">(rape) hypothetical protein</fullName>
    </submittedName>
</protein>
<evidence type="ECO:0000256" key="1">
    <source>
        <dbReference type="SAM" id="MobiDB-lite"/>
    </source>
</evidence>